<evidence type="ECO:0000313" key="3">
    <source>
        <dbReference type="Proteomes" id="UP000515369"/>
    </source>
</evidence>
<dbReference type="KEGG" id="sfol:H3H32_10900"/>
<dbReference type="Proteomes" id="UP000515369">
    <property type="component" value="Chromosome"/>
</dbReference>
<name>A0A7G5H2K9_9BACT</name>
<dbReference type="RefSeq" id="WP_182462697.1">
    <property type="nucleotide sequence ID" value="NZ_CP059732.1"/>
</dbReference>
<organism evidence="2 3">
    <name type="scientific">Spirosoma foliorum</name>
    <dbReference type="NCBI Taxonomy" id="2710596"/>
    <lineage>
        <taxon>Bacteria</taxon>
        <taxon>Pseudomonadati</taxon>
        <taxon>Bacteroidota</taxon>
        <taxon>Cytophagia</taxon>
        <taxon>Cytophagales</taxon>
        <taxon>Cytophagaceae</taxon>
        <taxon>Spirosoma</taxon>
    </lineage>
</organism>
<protein>
    <recommendedName>
        <fullName evidence="4">DUF5689 domain-containing protein</fullName>
    </recommendedName>
</protein>
<proteinExistence type="predicted"/>
<feature type="signal peptide" evidence="1">
    <location>
        <begin position="1"/>
        <end position="20"/>
    </location>
</feature>
<reference evidence="2 3" key="1">
    <citation type="submission" date="2020-07" db="EMBL/GenBank/DDBJ databases">
        <title>Spirosoma foliorum sp. nov., isolated from the leaves on the Nejang mountain Korea, Republic of.</title>
        <authorList>
            <person name="Ho H."/>
            <person name="Lee Y.-J."/>
            <person name="Nurcahyanto D.-A."/>
            <person name="Kim S.-G."/>
        </authorList>
    </citation>
    <scope>NUCLEOTIDE SEQUENCE [LARGE SCALE GENOMIC DNA]</scope>
    <source>
        <strain evidence="2 3">PL0136</strain>
    </source>
</reference>
<evidence type="ECO:0000313" key="2">
    <source>
        <dbReference type="EMBL" id="QMW05351.1"/>
    </source>
</evidence>
<evidence type="ECO:0008006" key="4">
    <source>
        <dbReference type="Google" id="ProtNLM"/>
    </source>
</evidence>
<dbReference type="EMBL" id="CP059732">
    <property type="protein sequence ID" value="QMW05351.1"/>
    <property type="molecule type" value="Genomic_DNA"/>
</dbReference>
<sequence>MKLSNKLLIFALILPFFALGQTFQPFAWTGNAGDEIIKTVTLDPSWTGTASVKAYYPQGSPFVAVPARLQPSYSIAGNSLVVTFSSSTTKALGAKTYIEVSTGGTVRIVGYLQLGSISALAGSSLVTQDMVLGLPIALNGKVDKQSGNGLYPDIDKAKLSGIAPNATNVDSTGLLKKIVYYNARSVDQSLIGAKLDSAKANVRRVVDQTYAATKLDSTKANVRRAADLALVDQKPTYVSDIASLTALVRGNVTSVIVRDPVRGGEFTWFFSGYTVDNGTVFSANGGGVYVRRVGSFLTPEMFGGGRDCN</sequence>
<evidence type="ECO:0000256" key="1">
    <source>
        <dbReference type="SAM" id="SignalP"/>
    </source>
</evidence>
<accession>A0A7G5H2K9</accession>
<keyword evidence="1" id="KW-0732">Signal</keyword>
<keyword evidence="3" id="KW-1185">Reference proteome</keyword>
<feature type="chain" id="PRO_5028871305" description="DUF5689 domain-containing protein" evidence="1">
    <location>
        <begin position="21"/>
        <end position="309"/>
    </location>
</feature>
<dbReference type="AlphaFoldDB" id="A0A7G5H2K9"/>
<gene>
    <name evidence="2" type="ORF">H3H32_10900</name>
</gene>